<evidence type="ECO:0000256" key="4">
    <source>
        <dbReference type="SAM" id="Phobius"/>
    </source>
</evidence>
<accession>A0AAD6YXS6</accession>
<keyword evidence="2 4" id="KW-1133">Transmembrane helix</keyword>
<keyword evidence="3 4" id="KW-0472">Membrane</keyword>
<name>A0AAD6YXS6_9AGAR</name>
<reference evidence="5" key="1">
    <citation type="submission" date="2023-03" db="EMBL/GenBank/DDBJ databases">
        <title>Massive genome expansion in bonnet fungi (Mycena s.s.) driven by repeated elements and novel gene families across ecological guilds.</title>
        <authorList>
            <consortium name="Lawrence Berkeley National Laboratory"/>
            <person name="Harder C.B."/>
            <person name="Miyauchi S."/>
            <person name="Viragh M."/>
            <person name="Kuo A."/>
            <person name="Thoen E."/>
            <person name="Andreopoulos B."/>
            <person name="Lu D."/>
            <person name="Skrede I."/>
            <person name="Drula E."/>
            <person name="Henrissat B."/>
            <person name="Morin E."/>
            <person name="Kohler A."/>
            <person name="Barry K."/>
            <person name="LaButti K."/>
            <person name="Morin E."/>
            <person name="Salamov A."/>
            <person name="Lipzen A."/>
            <person name="Mereny Z."/>
            <person name="Hegedus B."/>
            <person name="Baldrian P."/>
            <person name="Stursova M."/>
            <person name="Weitz H."/>
            <person name="Taylor A."/>
            <person name="Grigoriev I.V."/>
            <person name="Nagy L.G."/>
            <person name="Martin F."/>
            <person name="Kauserud H."/>
        </authorList>
    </citation>
    <scope>NUCLEOTIDE SEQUENCE</scope>
    <source>
        <strain evidence="5">CBHHK002</strain>
    </source>
</reference>
<dbReference type="InterPro" id="IPR036640">
    <property type="entry name" value="ABC1_TM_sf"/>
</dbReference>
<evidence type="ECO:0000256" key="2">
    <source>
        <dbReference type="ARBA" id="ARBA00022989"/>
    </source>
</evidence>
<sequence>MHGSSIPNRGVHGKHVLSFVVVPAITRAATSDNTGAADSPYNLILKTKSRRPRSQVSGTETPPTPALLEQARIDLAVGMWFLYMVLGWLVWVGVASIILLVPVPGYMARLVQSVQRERLKRTDDGVQSIGEAVEVLRMGKQLDVQHRGAGGVTEMVDRRECVVAPTQTTHRLNATIMSKVSLDRVAQFLEKTESSDSFAEEKATLLHR</sequence>
<proteinExistence type="predicted"/>
<evidence type="ECO:0000256" key="1">
    <source>
        <dbReference type="ARBA" id="ARBA00022692"/>
    </source>
</evidence>
<evidence type="ECO:0000313" key="5">
    <source>
        <dbReference type="EMBL" id="KAJ7301392.1"/>
    </source>
</evidence>
<dbReference type="GO" id="GO:0005524">
    <property type="term" value="F:ATP binding"/>
    <property type="evidence" value="ECO:0007669"/>
    <property type="project" value="InterPro"/>
</dbReference>
<keyword evidence="1 4" id="KW-0812">Transmembrane</keyword>
<comment type="caution">
    <text evidence="5">The sequence shown here is derived from an EMBL/GenBank/DDBJ whole genome shotgun (WGS) entry which is preliminary data.</text>
</comment>
<dbReference type="GO" id="GO:0016020">
    <property type="term" value="C:membrane"/>
    <property type="evidence" value="ECO:0007669"/>
    <property type="project" value="InterPro"/>
</dbReference>
<protein>
    <submittedName>
        <fullName evidence="5">Uncharacterized protein</fullName>
    </submittedName>
</protein>
<evidence type="ECO:0000313" key="6">
    <source>
        <dbReference type="Proteomes" id="UP001218218"/>
    </source>
</evidence>
<evidence type="ECO:0000256" key="3">
    <source>
        <dbReference type="ARBA" id="ARBA00023136"/>
    </source>
</evidence>
<dbReference type="Proteomes" id="UP001218218">
    <property type="component" value="Unassembled WGS sequence"/>
</dbReference>
<dbReference type="EMBL" id="JARIHO010000136">
    <property type="protein sequence ID" value="KAJ7301392.1"/>
    <property type="molecule type" value="Genomic_DNA"/>
</dbReference>
<dbReference type="Gene3D" id="1.20.1560.10">
    <property type="entry name" value="ABC transporter type 1, transmembrane domain"/>
    <property type="match status" value="1"/>
</dbReference>
<gene>
    <name evidence="5" type="ORF">DFH08DRAFT_1090225</name>
</gene>
<feature type="transmembrane region" description="Helical" evidence="4">
    <location>
        <begin position="80"/>
        <end position="101"/>
    </location>
</feature>
<organism evidence="5 6">
    <name type="scientific">Mycena albidolilacea</name>
    <dbReference type="NCBI Taxonomy" id="1033008"/>
    <lineage>
        <taxon>Eukaryota</taxon>
        <taxon>Fungi</taxon>
        <taxon>Dikarya</taxon>
        <taxon>Basidiomycota</taxon>
        <taxon>Agaricomycotina</taxon>
        <taxon>Agaricomycetes</taxon>
        <taxon>Agaricomycetidae</taxon>
        <taxon>Agaricales</taxon>
        <taxon>Marasmiineae</taxon>
        <taxon>Mycenaceae</taxon>
        <taxon>Mycena</taxon>
    </lineage>
</organism>
<dbReference type="AlphaFoldDB" id="A0AAD6YXS6"/>
<keyword evidence="6" id="KW-1185">Reference proteome</keyword>